<proteinExistence type="predicted"/>
<reference evidence="2" key="1">
    <citation type="submission" date="2019-02" db="EMBL/GenBank/DDBJ databases">
        <authorList>
            <person name="Gruber-Vodicka R. H."/>
            <person name="Seah K. B. B."/>
        </authorList>
    </citation>
    <scope>NUCLEOTIDE SEQUENCE</scope>
    <source>
        <strain evidence="1">BECK_BZ123</strain>
        <strain evidence="2">BECK_BZ126</strain>
    </source>
</reference>
<dbReference type="EMBL" id="CAADFW010000006">
    <property type="protein sequence ID" value="VFK55024.1"/>
    <property type="molecule type" value="Genomic_DNA"/>
</dbReference>
<dbReference type="EMBL" id="CAADFS010000009">
    <property type="protein sequence ID" value="VFK40313.1"/>
    <property type="molecule type" value="Genomic_DNA"/>
</dbReference>
<organism evidence="2">
    <name type="scientific">Candidatus Kentrum sp. TC</name>
    <dbReference type="NCBI Taxonomy" id="2126339"/>
    <lineage>
        <taxon>Bacteria</taxon>
        <taxon>Pseudomonadati</taxon>
        <taxon>Pseudomonadota</taxon>
        <taxon>Gammaproteobacteria</taxon>
        <taxon>Candidatus Kentrum</taxon>
    </lineage>
</organism>
<name>A0A450ZML2_9GAMM</name>
<protein>
    <submittedName>
        <fullName evidence="2">Uncharacterized protein</fullName>
    </submittedName>
</protein>
<accession>A0A450ZML2</accession>
<gene>
    <name evidence="1" type="ORF">BECKTC1821D_GA0114238_100944</name>
    <name evidence="2" type="ORF">BECKTC1821F_GA0114240_100652</name>
</gene>
<evidence type="ECO:0000313" key="2">
    <source>
        <dbReference type="EMBL" id="VFK55024.1"/>
    </source>
</evidence>
<dbReference type="AlphaFoldDB" id="A0A450ZML2"/>
<sequence length="56" mass="5990">MSTTGRRLIISGGLRPVLKSRIDIVSGLGWNVMDIRFVGDPSVMTDADEQGFPGLG</sequence>
<evidence type="ECO:0000313" key="1">
    <source>
        <dbReference type="EMBL" id="VFK40313.1"/>
    </source>
</evidence>